<dbReference type="Proteomes" id="UP000094112">
    <property type="component" value="Unassembled WGS sequence"/>
</dbReference>
<keyword evidence="4" id="KW-0496">Mitochondrion</keyword>
<sequence length="167" mass="19249">MLLRPFKNKVIPTLIFKRYRSAKPSYNDLESYLRYAEFVKLRKESTTFLGTTFEMKVKEKLQSALNIPDLQYSGGAYDNGIDLIGKLDISQFKTEQAPEKPTYVVNGKRIKPLALRKNMDIDVLVQCKSFAFKISAKEIRELSGIFHYNIAPKDRNKTLVIMTAPNY</sequence>
<dbReference type="PANTHER" id="PTHR28133">
    <property type="entry name" value="REQUIRED FOR RESPIRATORY GROWTH PROTEIN 7, MITOCHONDRIAL"/>
    <property type="match status" value="1"/>
</dbReference>
<dbReference type="InterPro" id="IPR018828">
    <property type="entry name" value="RRG7"/>
</dbReference>
<name>A0A1E3P7K3_WICAA</name>
<dbReference type="PANTHER" id="PTHR28133:SF1">
    <property type="entry name" value="REQUIRED FOR RESPIRATORY GROWTH PROTEIN 7, MITOCHONDRIAL"/>
    <property type="match status" value="1"/>
</dbReference>
<evidence type="ECO:0000256" key="3">
    <source>
        <dbReference type="ARBA" id="ARBA00014638"/>
    </source>
</evidence>
<dbReference type="GeneID" id="30200530"/>
<evidence type="ECO:0000256" key="4">
    <source>
        <dbReference type="ARBA" id="ARBA00023128"/>
    </source>
</evidence>
<dbReference type="EMBL" id="KV454209">
    <property type="protein sequence ID" value="ODQ61396.1"/>
    <property type="molecule type" value="Genomic_DNA"/>
</dbReference>
<dbReference type="GO" id="GO:0005739">
    <property type="term" value="C:mitochondrion"/>
    <property type="evidence" value="ECO:0007669"/>
    <property type="project" value="UniProtKB-SubCell"/>
</dbReference>
<evidence type="ECO:0000313" key="5">
    <source>
        <dbReference type="EMBL" id="ODQ61396.1"/>
    </source>
</evidence>
<evidence type="ECO:0000313" key="6">
    <source>
        <dbReference type="Proteomes" id="UP000094112"/>
    </source>
</evidence>
<comment type="similarity">
    <text evidence="2">Belongs to the RRG7 family.</text>
</comment>
<comment type="subcellular location">
    <subcellularLocation>
        <location evidence="1">Mitochondrion</location>
    </subcellularLocation>
</comment>
<evidence type="ECO:0000256" key="1">
    <source>
        <dbReference type="ARBA" id="ARBA00004173"/>
    </source>
</evidence>
<dbReference type="RefSeq" id="XP_019040603.1">
    <property type="nucleotide sequence ID" value="XM_019183284.1"/>
</dbReference>
<accession>A0A1E3P7K3</accession>
<dbReference type="OrthoDB" id="20734at2759"/>
<evidence type="ECO:0000256" key="2">
    <source>
        <dbReference type="ARBA" id="ARBA00009554"/>
    </source>
</evidence>
<gene>
    <name evidence="5" type="ORF">WICANDRAFT_61954</name>
</gene>
<keyword evidence="6" id="KW-1185">Reference proteome</keyword>
<dbReference type="Pfam" id="PF10356">
    <property type="entry name" value="RRG7"/>
    <property type="match status" value="1"/>
</dbReference>
<organism evidence="5 6">
    <name type="scientific">Wickerhamomyces anomalus (strain ATCC 58044 / CBS 1984 / NCYC 433 / NRRL Y-366-8)</name>
    <name type="common">Yeast</name>
    <name type="synonym">Hansenula anomala</name>
    <dbReference type="NCBI Taxonomy" id="683960"/>
    <lineage>
        <taxon>Eukaryota</taxon>
        <taxon>Fungi</taxon>
        <taxon>Dikarya</taxon>
        <taxon>Ascomycota</taxon>
        <taxon>Saccharomycotina</taxon>
        <taxon>Saccharomycetes</taxon>
        <taxon>Phaffomycetales</taxon>
        <taxon>Wickerhamomycetaceae</taxon>
        <taxon>Wickerhamomyces</taxon>
    </lineage>
</organism>
<reference evidence="5 6" key="1">
    <citation type="journal article" date="2016" name="Proc. Natl. Acad. Sci. U.S.A.">
        <title>Comparative genomics of biotechnologically important yeasts.</title>
        <authorList>
            <person name="Riley R."/>
            <person name="Haridas S."/>
            <person name="Wolfe K.H."/>
            <person name="Lopes M.R."/>
            <person name="Hittinger C.T."/>
            <person name="Goeker M."/>
            <person name="Salamov A.A."/>
            <person name="Wisecaver J.H."/>
            <person name="Long T.M."/>
            <person name="Calvey C.H."/>
            <person name="Aerts A.L."/>
            <person name="Barry K.W."/>
            <person name="Choi C."/>
            <person name="Clum A."/>
            <person name="Coughlan A.Y."/>
            <person name="Deshpande S."/>
            <person name="Douglass A.P."/>
            <person name="Hanson S.J."/>
            <person name="Klenk H.-P."/>
            <person name="LaButti K.M."/>
            <person name="Lapidus A."/>
            <person name="Lindquist E.A."/>
            <person name="Lipzen A.M."/>
            <person name="Meier-Kolthoff J.P."/>
            <person name="Ohm R.A."/>
            <person name="Otillar R.P."/>
            <person name="Pangilinan J.L."/>
            <person name="Peng Y."/>
            <person name="Rokas A."/>
            <person name="Rosa C.A."/>
            <person name="Scheuner C."/>
            <person name="Sibirny A.A."/>
            <person name="Slot J.C."/>
            <person name="Stielow J.B."/>
            <person name="Sun H."/>
            <person name="Kurtzman C.P."/>
            <person name="Blackwell M."/>
            <person name="Grigoriev I.V."/>
            <person name="Jeffries T.W."/>
        </authorList>
    </citation>
    <scope>NUCLEOTIDE SEQUENCE [LARGE SCALE GENOMIC DNA]</scope>
    <source>
        <strain evidence="6">ATCC 58044 / CBS 1984 / NCYC 433 / NRRL Y-366-8</strain>
    </source>
</reference>
<protein>
    <recommendedName>
        <fullName evidence="3">Required for respiratory growth protein 7, mitochondrial</fullName>
    </recommendedName>
</protein>
<proteinExistence type="inferred from homology"/>
<dbReference type="AlphaFoldDB" id="A0A1E3P7K3"/>